<proteinExistence type="predicted"/>
<dbReference type="InterPro" id="IPR027417">
    <property type="entry name" value="P-loop_NTPase"/>
</dbReference>
<comment type="caution">
    <text evidence="2">The sequence shown here is derived from an EMBL/GenBank/DDBJ whole genome shotgun (WGS) entry which is preliminary data.</text>
</comment>
<dbReference type="CDD" id="cd00009">
    <property type="entry name" value="AAA"/>
    <property type="match status" value="1"/>
</dbReference>
<dbReference type="Gene3D" id="1.10.8.80">
    <property type="entry name" value="Magnesium chelatase subunit I, C-Terminal domain"/>
    <property type="match status" value="1"/>
</dbReference>
<keyword evidence="3" id="KW-1185">Reference proteome</keyword>
<dbReference type="InterPro" id="IPR001270">
    <property type="entry name" value="ClpA/B"/>
</dbReference>
<dbReference type="PANTHER" id="PTHR42759">
    <property type="entry name" value="MOXR FAMILY PROTEIN"/>
    <property type="match status" value="1"/>
</dbReference>
<dbReference type="InterPro" id="IPR041628">
    <property type="entry name" value="ChlI/MoxR_AAA_lid"/>
</dbReference>
<evidence type="ECO:0000313" key="2">
    <source>
        <dbReference type="EMBL" id="ETX03369.1"/>
    </source>
</evidence>
<dbReference type="PATRIC" id="fig|1429438.4.peg.251"/>
<dbReference type="GO" id="GO:0005524">
    <property type="term" value="F:ATP binding"/>
    <property type="evidence" value="ECO:0007669"/>
    <property type="project" value="InterPro"/>
</dbReference>
<dbReference type="Gene3D" id="3.40.50.300">
    <property type="entry name" value="P-loop containing nucleotide triphosphate hydrolases"/>
    <property type="match status" value="1"/>
</dbReference>
<dbReference type="HOGENOM" id="CLU_034716_3_1_7"/>
<dbReference type="SUPFAM" id="SSF52540">
    <property type="entry name" value="P-loop containing nucleoside triphosphate hydrolases"/>
    <property type="match status" value="1"/>
</dbReference>
<sequence>MADMDDILNSEEAAGASEKLAALQRELNTVVFGQAQLIEHLITALIAGGHVLLEGLPGLGKTELVKGLAKAVDLDVKRIQFTPDLLPSDVTGSPMLEEHQGSRRFVFQRGPVFTHFLLADEINRASPKTQSALLEAMQEHRVTVMGETHMLPQPFFVLATQNPIELEGTYPLPEAQLDRFFFKLDVERGGSDVLERIITDRQMGDEPELAQVLTHGDLMQLMHLGRRVYLPDVVANYIARLVDATHPGLSAAAQGVKFGASPRAALALASAVRARALIQGRINASFEDVEATAQPVLQHRLVLDYSARLQGTQTSEVVQALLQDIPKQPRPVAAMLDQTSVS</sequence>
<dbReference type="InterPro" id="IPR050764">
    <property type="entry name" value="CbbQ/NirQ/NorQ/GpvN"/>
</dbReference>
<gene>
    <name evidence="2" type="ORF">ETSY1_00290</name>
</gene>
<dbReference type="InterPro" id="IPR003593">
    <property type="entry name" value="AAA+_ATPase"/>
</dbReference>
<dbReference type="PANTHER" id="PTHR42759:SF1">
    <property type="entry name" value="MAGNESIUM-CHELATASE SUBUNIT CHLD"/>
    <property type="match status" value="1"/>
</dbReference>
<dbReference type="SMART" id="SM00382">
    <property type="entry name" value="AAA"/>
    <property type="match status" value="1"/>
</dbReference>
<dbReference type="InterPro" id="IPR011703">
    <property type="entry name" value="ATPase_AAA-3"/>
</dbReference>
<evidence type="ECO:0000313" key="3">
    <source>
        <dbReference type="Proteomes" id="UP000019141"/>
    </source>
</evidence>
<accession>W4LZ68</accession>
<dbReference type="AlphaFoldDB" id="W4LZ68"/>
<dbReference type="Pfam" id="PF17863">
    <property type="entry name" value="AAA_lid_2"/>
    <property type="match status" value="1"/>
</dbReference>
<dbReference type="Proteomes" id="UP000019141">
    <property type="component" value="Unassembled WGS sequence"/>
</dbReference>
<dbReference type="EMBL" id="AZHW01000056">
    <property type="protein sequence ID" value="ETX03369.1"/>
    <property type="molecule type" value="Genomic_DNA"/>
</dbReference>
<feature type="domain" description="AAA+ ATPase" evidence="1">
    <location>
        <begin position="47"/>
        <end position="190"/>
    </location>
</feature>
<dbReference type="PIRSF" id="PIRSF002849">
    <property type="entry name" value="AAA_ATPase_chaperone_MoxR_prd"/>
    <property type="match status" value="1"/>
</dbReference>
<evidence type="ECO:0000259" key="1">
    <source>
        <dbReference type="SMART" id="SM00382"/>
    </source>
</evidence>
<reference evidence="2 3" key="1">
    <citation type="journal article" date="2014" name="Nature">
        <title>An environmental bacterial taxon with a large and distinct metabolic repertoire.</title>
        <authorList>
            <person name="Wilson M.C."/>
            <person name="Mori T."/>
            <person name="Ruckert C."/>
            <person name="Uria A.R."/>
            <person name="Helf M.J."/>
            <person name="Takada K."/>
            <person name="Gernert C."/>
            <person name="Steffens U.A."/>
            <person name="Heycke N."/>
            <person name="Schmitt S."/>
            <person name="Rinke C."/>
            <person name="Helfrich E.J."/>
            <person name="Brachmann A.O."/>
            <person name="Gurgui C."/>
            <person name="Wakimoto T."/>
            <person name="Kracht M."/>
            <person name="Crusemann M."/>
            <person name="Hentschel U."/>
            <person name="Abe I."/>
            <person name="Matsunaga S."/>
            <person name="Kalinowski J."/>
            <person name="Takeyama H."/>
            <person name="Piel J."/>
        </authorList>
    </citation>
    <scope>NUCLEOTIDE SEQUENCE [LARGE SCALE GENOMIC DNA]</scope>
    <source>
        <strain evidence="3">TSY1</strain>
    </source>
</reference>
<name>W4LZ68_ENTF1</name>
<dbReference type="PRINTS" id="PR00300">
    <property type="entry name" value="CLPPROTEASEA"/>
</dbReference>
<organism evidence="2 3">
    <name type="scientific">Entotheonella factor</name>
    <dbReference type="NCBI Taxonomy" id="1429438"/>
    <lineage>
        <taxon>Bacteria</taxon>
        <taxon>Pseudomonadati</taxon>
        <taxon>Nitrospinota/Tectimicrobiota group</taxon>
        <taxon>Candidatus Tectimicrobiota</taxon>
        <taxon>Candidatus Entotheonellia</taxon>
        <taxon>Candidatus Entotheonellales</taxon>
        <taxon>Candidatus Entotheonellaceae</taxon>
        <taxon>Candidatus Entotheonella</taxon>
    </lineage>
</organism>
<dbReference type="GO" id="GO:0016887">
    <property type="term" value="F:ATP hydrolysis activity"/>
    <property type="evidence" value="ECO:0007669"/>
    <property type="project" value="InterPro"/>
</dbReference>
<dbReference type="Pfam" id="PF07726">
    <property type="entry name" value="AAA_3"/>
    <property type="match status" value="1"/>
</dbReference>
<protein>
    <submittedName>
        <fullName evidence="2">ATPase AAA</fullName>
    </submittedName>
</protein>